<organism evidence="1 2">
    <name type="scientific">Dallia pectoralis</name>
    <name type="common">Alaska blackfish</name>
    <dbReference type="NCBI Taxonomy" id="75939"/>
    <lineage>
        <taxon>Eukaryota</taxon>
        <taxon>Metazoa</taxon>
        <taxon>Chordata</taxon>
        <taxon>Craniata</taxon>
        <taxon>Vertebrata</taxon>
        <taxon>Euteleostomi</taxon>
        <taxon>Actinopterygii</taxon>
        <taxon>Neopterygii</taxon>
        <taxon>Teleostei</taxon>
        <taxon>Protacanthopterygii</taxon>
        <taxon>Esociformes</taxon>
        <taxon>Umbridae</taxon>
        <taxon>Dallia</taxon>
    </lineage>
</organism>
<reference evidence="1" key="1">
    <citation type="submission" date="2021-05" db="EMBL/GenBank/DDBJ databases">
        <authorList>
            <person name="Pan Q."/>
            <person name="Jouanno E."/>
            <person name="Zahm M."/>
            <person name="Klopp C."/>
            <person name="Cabau C."/>
            <person name="Louis A."/>
            <person name="Berthelot C."/>
            <person name="Parey E."/>
            <person name="Roest Crollius H."/>
            <person name="Montfort J."/>
            <person name="Robinson-Rechavi M."/>
            <person name="Bouchez O."/>
            <person name="Lampietro C."/>
            <person name="Lopez Roques C."/>
            <person name="Donnadieu C."/>
            <person name="Postlethwait J."/>
            <person name="Bobe J."/>
            <person name="Dillon D."/>
            <person name="Chandos A."/>
            <person name="von Hippel F."/>
            <person name="Guiguen Y."/>
        </authorList>
    </citation>
    <scope>NUCLEOTIDE SEQUENCE</scope>
    <source>
        <strain evidence="1">YG-Jan2019</strain>
    </source>
</reference>
<proteinExistence type="predicted"/>
<evidence type="ECO:0000313" key="1">
    <source>
        <dbReference type="EMBL" id="KAJ7998928.1"/>
    </source>
</evidence>
<dbReference type="Proteomes" id="UP001157502">
    <property type="component" value="Chromosome 17"/>
</dbReference>
<protein>
    <submittedName>
        <fullName evidence="1">Uncharacterized protein</fullName>
    </submittedName>
</protein>
<name>A0ACC2G645_DALPE</name>
<accession>A0ACC2G645</accession>
<evidence type="ECO:0000313" key="2">
    <source>
        <dbReference type="Proteomes" id="UP001157502"/>
    </source>
</evidence>
<sequence>MAAGKQRFTSLTVNRENATPFCSFISLLYLICGPPHPGMLPALGPPMMQMMGPPSHGMMPGGGPPRPGKLPAPGPPMGAHGPPMMQMMGPPPHGMMPGGMRPPTVHMQMMPGPHMMRPHRPMMLIRPGMIRPDR</sequence>
<keyword evidence="2" id="KW-1185">Reference proteome</keyword>
<gene>
    <name evidence="1" type="ORF">DPEC_G00210070</name>
</gene>
<dbReference type="EMBL" id="CM055744">
    <property type="protein sequence ID" value="KAJ7998928.1"/>
    <property type="molecule type" value="Genomic_DNA"/>
</dbReference>
<comment type="caution">
    <text evidence="1">The sequence shown here is derived from an EMBL/GenBank/DDBJ whole genome shotgun (WGS) entry which is preliminary data.</text>
</comment>